<reference evidence="4 5" key="1">
    <citation type="submission" date="2016-10" db="EMBL/GenBank/DDBJ databases">
        <authorList>
            <person name="de Groot N.N."/>
        </authorList>
    </citation>
    <scope>NUCLEOTIDE SEQUENCE [LARGE SCALE GENOMIC DNA]</scope>
    <source>
        <strain evidence="4 5">CGMCC 4.2023</strain>
    </source>
</reference>
<dbReference type="RefSeq" id="WP_103885146.1">
    <property type="nucleotide sequence ID" value="NZ_FNVU01000003.1"/>
</dbReference>
<protein>
    <submittedName>
        <fullName evidence="4">Stage II sporulation protein E (SpoIIE)</fullName>
    </submittedName>
</protein>
<dbReference type="AlphaFoldDB" id="A0A1H5XUI3"/>
<accession>A0A1H5XUI3</accession>
<dbReference type="PANTHER" id="PTHR43156">
    <property type="entry name" value="STAGE II SPORULATION PROTEIN E-RELATED"/>
    <property type="match status" value="1"/>
</dbReference>
<dbReference type="Pfam" id="PF07228">
    <property type="entry name" value="SpoIIE"/>
    <property type="match status" value="1"/>
</dbReference>
<keyword evidence="2" id="KW-0472">Membrane</keyword>
<keyword evidence="1" id="KW-0378">Hydrolase</keyword>
<organism evidence="4 5">
    <name type="scientific">Actinacidiphila yanglinensis</name>
    <dbReference type="NCBI Taxonomy" id="310779"/>
    <lineage>
        <taxon>Bacteria</taxon>
        <taxon>Bacillati</taxon>
        <taxon>Actinomycetota</taxon>
        <taxon>Actinomycetes</taxon>
        <taxon>Kitasatosporales</taxon>
        <taxon>Streptomycetaceae</taxon>
        <taxon>Actinacidiphila</taxon>
    </lineage>
</organism>
<evidence type="ECO:0000313" key="4">
    <source>
        <dbReference type="EMBL" id="SEG15195.1"/>
    </source>
</evidence>
<gene>
    <name evidence="4" type="ORF">SAMN05216223_103416</name>
</gene>
<sequence>MRYQPGDGDWSWHQNRGLVWVPLALILMITFADVLSPQDIHLGPLLVVAPALTASFGGSRFTAAIGALAVGALLTIAAVRNSITTANHISQLVALVLISVFTVIFCRLRERHSAELQQVRSVAEAAQQAMLHPIPEGMGALRLAATYQAAADQARIGGDLYAAVRARNGTRLLMGDVRGKGLGAIDDAALLLGAFRGAAHRELSLPELQQELESTLVWGLAQPTRQDTRADETFITVVLIDIPDHIPVVHILNNGHPAPLRLHSGQVEALSPADPALPIGVDLTPAGDATVDTFPFTAGDILLLYTDGASEARNAQGHFYPLADRLAFFGAGRTPRQLLDLVRDDLLDYSHDLGDDAALVAVMARRTAR</sequence>
<evidence type="ECO:0000256" key="2">
    <source>
        <dbReference type="SAM" id="Phobius"/>
    </source>
</evidence>
<evidence type="ECO:0000259" key="3">
    <source>
        <dbReference type="SMART" id="SM00331"/>
    </source>
</evidence>
<keyword evidence="5" id="KW-1185">Reference proteome</keyword>
<dbReference type="SMART" id="SM00331">
    <property type="entry name" value="PP2C_SIG"/>
    <property type="match status" value="1"/>
</dbReference>
<dbReference type="OrthoDB" id="311904at2"/>
<feature type="transmembrane region" description="Helical" evidence="2">
    <location>
        <begin position="89"/>
        <end position="108"/>
    </location>
</feature>
<dbReference type="GO" id="GO:0016791">
    <property type="term" value="F:phosphatase activity"/>
    <property type="evidence" value="ECO:0007669"/>
    <property type="project" value="TreeGrafter"/>
</dbReference>
<feature type="transmembrane region" description="Helical" evidence="2">
    <location>
        <begin position="61"/>
        <end position="83"/>
    </location>
</feature>
<dbReference type="Gene3D" id="3.60.40.10">
    <property type="entry name" value="PPM-type phosphatase domain"/>
    <property type="match status" value="1"/>
</dbReference>
<dbReference type="InterPro" id="IPR052016">
    <property type="entry name" value="Bact_Sigma-Reg"/>
</dbReference>
<name>A0A1H5XUI3_9ACTN</name>
<dbReference type="Proteomes" id="UP000236754">
    <property type="component" value="Unassembled WGS sequence"/>
</dbReference>
<dbReference type="InterPro" id="IPR036457">
    <property type="entry name" value="PPM-type-like_dom_sf"/>
</dbReference>
<evidence type="ECO:0000313" key="5">
    <source>
        <dbReference type="Proteomes" id="UP000236754"/>
    </source>
</evidence>
<keyword evidence="2" id="KW-0812">Transmembrane</keyword>
<keyword evidence="2" id="KW-1133">Transmembrane helix</keyword>
<dbReference type="EMBL" id="FNVU01000003">
    <property type="protein sequence ID" value="SEG15195.1"/>
    <property type="molecule type" value="Genomic_DNA"/>
</dbReference>
<dbReference type="PANTHER" id="PTHR43156:SF2">
    <property type="entry name" value="STAGE II SPORULATION PROTEIN E"/>
    <property type="match status" value="1"/>
</dbReference>
<feature type="transmembrane region" description="Helical" evidence="2">
    <location>
        <begin position="17"/>
        <end position="35"/>
    </location>
</feature>
<proteinExistence type="predicted"/>
<dbReference type="InterPro" id="IPR001932">
    <property type="entry name" value="PPM-type_phosphatase-like_dom"/>
</dbReference>
<evidence type="ECO:0000256" key="1">
    <source>
        <dbReference type="ARBA" id="ARBA00022801"/>
    </source>
</evidence>
<feature type="domain" description="PPM-type phosphatase" evidence="3">
    <location>
        <begin position="141"/>
        <end position="364"/>
    </location>
</feature>